<accession>A0AA90XXI2</accession>
<evidence type="ECO:0000313" key="8">
    <source>
        <dbReference type="EMBL" id="NIL26343.1"/>
    </source>
</evidence>
<feature type="transmembrane region" description="Helical" evidence="7">
    <location>
        <begin position="68"/>
        <end position="89"/>
    </location>
</feature>
<dbReference type="Pfam" id="PF01810">
    <property type="entry name" value="LysE"/>
    <property type="match status" value="1"/>
</dbReference>
<dbReference type="EMBL" id="JAASAN010000002">
    <property type="protein sequence ID" value="NIL26343.1"/>
    <property type="molecule type" value="Genomic_DNA"/>
</dbReference>
<reference evidence="8" key="1">
    <citation type="submission" date="2020-03" db="EMBL/GenBank/DDBJ databases">
        <authorList>
            <person name="Kislichkina A."/>
            <person name="Dentovskaya S."/>
            <person name="Shaikhutdinov R."/>
            <person name="Ivanov S."/>
            <person name="Sizova A."/>
            <person name="Solomentsev V."/>
            <person name="Bogun A."/>
        </authorList>
    </citation>
    <scope>NUCLEOTIDE SEQUENCE</scope>
    <source>
        <strain evidence="8">SCPM-O-B-8025</strain>
    </source>
</reference>
<evidence type="ECO:0000256" key="2">
    <source>
        <dbReference type="ARBA" id="ARBA00022475"/>
    </source>
</evidence>
<name>A0AA90XXI2_9GAMM</name>
<keyword evidence="3 7" id="KW-0812">Transmembrane</keyword>
<comment type="subcellular location">
    <subcellularLocation>
        <location evidence="1">Cell membrane</location>
        <topology evidence="1">Multi-pass membrane protein</topology>
    </subcellularLocation>
</comment>
<evidence type="ECO:0000313" key="9">
    <source>
        <dbReference type="Proteomes" id="UP000698240"/>
    </source>
</evidence>
<organism evidence="8 9">
    <name type="scientific">Yersinia massiliensis</name>
    <dbReference type="NCBI Taxonomy" id="419257"/>
    <lineage>
        <taxon>Bacteria</taxon>
        <taxon>Pseudomonadati</taxon>
        <taxon>Pseudomonadota</taxon>
        <taxon>Gammaproteobacteria</taxon>
        <taxon>Enterobacterales</taxon>
        <taxon>Yersiniaceae</taxon>
        <taxon>Yersinia</taxon>
    </lineage>
</organism>
<feature type="transmembrane region" description="Helical" evidence="7">
    <location>
        <begin position="143"/>
        <end position="165"/>
    </location>
</feature>
<keyword evidence="4" id="KW-0029">Amino-acid transport</keyword>
<evidence type="ECO:0000256" key="5">
    <source>
        <dbReference type="ARBA" id="ARBA00022989"/>
    </source>
</evidence>
<keyword evidence="4" id="KW-0813">Transport</keyword>
<evidence type="ECO:0000256" key="6">
    <source>
        <dbReference type="ARBA" id="ARBA00023136"/>
    </source>
</evidence>
<proteinExistence type="predicted"/>
<evidence type="ECO:0000256" key="1">
    <source>
        <dbReference type="ARBA" id="ARBA00004651"/>
    </source>
</evidence>
<dbReference type="GO" id="GO:0015171">
    <property type="term" value="F:amino acid transmembrane transporter activity"/>
    <property type="evidence" value="ECO:0007669"/>
    <property type="project" value="TreeGrafter"/>
</dbReference>
<evidence type="ECO:0000256" key="3">
    <source>
        <dbReference type="ARBA" id="ARBA00022692"/>
    </source>
</evidence>
<dbReference type="Proteomes" id="UP000698240">
    <property type="component" value="Unassembled WGS sequence"/>
</dbReference>
<gene>
    <name evidence="8" type="ORF">HB980_07260</name>
</gene>
<feature type="transmembrane region" description="Helical" evidence="7">
    <location>
        <begin position="109"/>
        <end position="131"/>
    </location>
</feature>
<evidence type="ECO:0000256" key="7">
    <source>
        <dbReference type="SAM" id="Phobius"/>
    </source>
</evidence>
<feature type="transmembrane region" description="Helical" evidence="7">
    <location>
        <begin position="185"/>
        <end position="205"/>
    </location>
</feature>
<keyword evidence="6 7" id="KW-0472">Membrane</keyword>
<dbReference type="GO" id="GO:0005886">
    <property type="term" value="C:plasma membrane"/>
    <property type="evidence" value="ECO:0007669"/>
    <property type="project" value="UniProtKB-SubCell"/>
</dbReference>
<keyword evidence="5 7" id="KW-1133">Transmembrane helix</keyword>
<sequence>MSVSMFAAFWAVSVLFVITPGADWAYAISAGIRGRRVMPAVAGMLGGHLIATLIVATGIGSIIAGAPGVLSALTVAGAGYLLWLGIGMLSHPSAPVADQGEDAGSPLKWALKGFCISGLNPKVFLLFLALLPQFTDVHAAWPLPMQMTALGLVHVVSCAVVYLLVGYGSGSGTMLRTRPRAAQNVSQISGGLMIIIAVLLLAEWFF</sequence>
<dbReference type="InterPro" id="IPR001123">
    <property type="entry name" value="LeuE-type"/>
</dbReference>
<dbReference type="PANTHER" id="PTHR30086">
    <property type="entry name" value="ARGININE EXPORTER PROTEIN ARGO"/>
    <property type="match status" value="1"/>
</dbReference>
<comment type="caution">
    <text evidence="8">The sequence shown here is derived from an EMBL/GenBank/DDBJ whole genome shotgun (WGS) entry which is preliminary data.</text>
</comment>
<protein>
    <submittedName>
        <fullName evidence="8">LysE family translocator</fullName>
    </submittedName>
</protein>
<feature type="transmembrane region" description="Helical" evidence="7">
    <location>
        <begin position="37"/>
        <end position="56"/>
    </location>
</feature>
<dbReference type="RefSeq" id="WP_167311294.1">
    <property type="nucleotide sequence ID" value="NZ_CP110790.1"/>
</dbReference>
<dbReference type="PANTHER" id="PTHR30086:SF20">
    <property type="entry name" value="ARGININE EXPORTER PROTEIN ARGO-RELATED"/>
    <property type="match status" value="1"/>
</dbReference>
<keyword evidence="2" id="KW-1003">Cell membrane</keyword>
<evidence type="ECO:0000256" key="4">
    <source>
        <dbReference type="ARBA" id="ARBA00022970"/>
    </source>
</evidence>
<dbReference type="AlphaFoldDB" id="A0AA90XXI2"/>